<dbReference type="EMBL" id="NKCI01000024">
    <property type="protein sequence ID" value="RSL66587.1"/>
    <property type="molecule type" value="Genomic_DNA"/>
</dbReference>
<dbReference type="Gene3D" id="3.40.50.1820">
    <property type="entry name" value="alpha/beta hydrolase"/>
    <property type="match status" value="1"/>
</dbReference>
<dbReference type="AlphaFoldDB" id="A0A428QMU1"/>
<evidence type="ECO:0000313" key="5">
    <source>
        <dbReference type="Proteomes" id="UP000288168"/>
    </source>
</evidence>
<keyword evidence="5" id="KW-1185">Reference proteome</keyword>
<protein>
    <recommendedName>
        <fullName evidence="3">AB hydrolase-1 domain-containing protein</fullName>
    </recommendedName>
</protein>
<dbReference type="InterPro" id="IPR000073">
    <property type="entry name" value="AB_hydrolase_1"/>
</dbReference>
<dbReference type="Proteomes" id="UP000288168">
    <property type="component" value="Unassembled WGS sequence"/>
</dbReference>
<dbReference type="OrthoDB" id="3466836at2759"/>
<evidence type="ECO:0000256" key="1">
    <source>
        <dbReference type="ARBA" id="ARBA00010088"/>
    </source>
</evidence>
<comment type="caution">
    <text evidence="4">The sequence shown here is derived from an EMBL/GenBank/DDBJ whole genome shotgun (WGS) entry which is preliminary data.</text>
</comment>
<dbReference type="PANTHER" id="PTHR43248:SF27">
    <property type="entry name" value="AB HYDROLASE-1 DOMAIN-CONTAINING PROTEIN"/>
    <property type="match status" value="1"/>
</dbReference>
<organism evidence="4 5">
    <name type="scientific">Fusarium duplospermum</name>
    <dbReference type="NCBI Taxonomy" id="1325734"/>
    <lineage>
        <taxon>Eukaryota</taxon>
        <taxon>Fungi</taxon>
        <taxon>Dikarya</taxon>
        <taxon>Ascomycota</taxon>
        <taxon>Pezizomycotina</taxon>
        <taxon>Sordariomycetes</taxon>
        <taxon>Hypocreomycetidae</taxon>
        <taxon>Hypocreales</taxon>
        <taxon>Nectriaceae</taxon>
        <taxon>Fusarium</taxon>
        <taxon>Fusarium solani species complex</taxon>
    </lineage>
</organism>
<reference evidence="4 5" key="1">
    <citation type="submission" date="2017-06" db="EMBL/GenBank/DDBJ databases">
        <title>Comparative genomic analysis of Ambrosia Fusariam Clade fungi.</title>
        <authorList>
            <person name="Stajich J.E."/>
            <person name="Carrillo J."/>
            <person name="Kijimoto T."/>
            <person name="Eskalen A."/>
            <person name="O'Donnell K."/>
            <person name="Kasson M."/>
        </authorList>
    </citation>
    <scope>NUCLEOTIDE SEQUENCE [LARGE SCALE GENOMIC DNA]</scope>
    <source>
        <strain evidence="4 5">NRRL62584</strain>
    </source>
</reference>
<evidence type="ECO:0000256" key="2">
    <source>
        <dbReference type="ARBA" id="ARBA00022801"/>
    </source>
</evidence>
<proteinExistence type="inferred from homology"/>
<dbReference type="Pfam" id="PF12697">
    <property type="entry name" value="Abhydrolase_6"/>
    <property type="match status" value="1"/>
</dbReference>
<comment type="similarity">
    <text evidence="1">Belongs to the peptidase S33 family.</text>
</comment>
<sequence>MSEMASTPTYEFIRLETKPTARLCYSFNPATTSTATKPTLVVFVNGLGLPQAGWALAVDKLREYSPHNLPALLTYDRFGQGQSVDRDPADEGAVDPSHAHDCMSVVRDMRQLIIQIAKDKMHVEGPDSLRIVFVGNSVGCSLIRLYAQEYPGTVSGILFLDSTLTDTDFVSIFPDPDAESFDPGLPSGVTVESLRDAREKIRHRFHPDVGSQEGLSRRNLSQLLPRADSPSLYSGGGEDSPYITVLGHDFEFFAERTEMDLGIPVAVIQTYMNTYWHRYNQGLAKLTIHERSKGPFQVPGAGHFIQADNPAYVAERLHEMLQFLGTE</sequence>
<dbReference type="GO" id="GO:0016787">
    <property type="term" value="F:hydrolase activity"/>
    <property type="evidence" value="ECO:0007669"/>
    <property type="project" value="UniProtKB-KW"/>
</dbReference>
<dbReference type="InterPro" id="IPR051601">
    <property type="entry name" value="Serine_prot/Carboxylest_S33"/>
</dbReference>
<evidence type="ECO:0000259" key="3">
    <source>
        <dbReference type="Pfam" id="PF12697"/>
    </source>
</evidence>
<dbReference type="SUPFAM" id="SSF53474">
    <property type="entry name" value="alpha/beta-Hydrolases"/>
    <property type="match status" value="1"/>
</dbReference>
<evidence type="ECO:0000313" key="4">
    <source>
        <dbReference type="EMBL" id="RSL66587.1"/>
    </source>
</evidence>
<name>A0A428QMU1_9HYPO</name>
<accession>A0A428QMU1</accession>
<feature type="domain" description="AB hydrolase-1" evidence="3">
    <location>
        <begin position="41"/>
        <end position="315"/>
    </location>
</feature>
<gene>
    <name evidence="4" type="ORF">CEP54_003691</name>
</gene>
<dbReference type="PANTHER" id="PTHR43248">
    <property type="entry name" value="2-SUCCINYL-6-HYDROXY-2,4-CYCLOHEXADIENE-1-CARBOXYLATE SYNTHASE"/>
    <property type="match status" value="1"/>
</dbReference>
<dbReference type="InterPro" id="IPR029058">
    <property type="entry name" value="AB_hydrolase_fold"/>
</dbReference>
<keyword evidence="2" id="KW-0378">Hydrolase</keyword>